<dbReference type="InterPro" id="IPR057167">
    <property type="entry name" value="DUF7845"/>
</dbReference>
<dbReference type="EMBL" id="AOJN01000066">
    <property type="protein sequence ID" value="ELZ50132.1"/>
    <property type="molecule type" value="Genomic_DNA"/>
</dbReference>
<evidence type="ECO:0000313" key="3">
    <source>
        <dbReference type="Proteomes" id="UP000011614"/>
    </source>
</evidence>
<evidence type="ECO:0000259" key="1">
    <source>
        <dbReference type="Pfam" id="PF25227"/>
    </source>
</evidence>
<dbReference type="RefSeq" id="WP_004599870.1">
    <property type="nucleotide sequence ID" value="NZ_AOJN01000066.1"/>
</dbReference>
<dbReference type="AlphaFoldDB" id="M0ETA8"/>
<organism evidence="2 3">
    <name type="scientific">Halorubrum distributum JCM 10118</name>
    <dbReference type="NCBI Taxonomy" id="1227468"/>
    <lineage>
        <taxon>Archaea</taxon>
        <taxon>Methanobacteriati</taxon>
        <taxon>Methanobacteriota</taxon>
        <taxon>Stenosarchaea group</taxon>
        <taxon>Halobacteria</taxon>
        <taxon>Halobacteriales</taxon>
        <taxon>Haloferacaceae</taxon>
        <taxon>Halorubrum</taxon>
        <taxon>Halorubrum distributum group</taxon>
    </lineage>
</organism>
<dbReference type="Proteomes" id="UP000011614">
    <property type="component" value="Unassembled WGS sequence"/>
</dbReference>
<gene>
    <name evidence="2" type="ORF">C466_15339</name>
</gene>
<protein>
    <recommendedName>
        <fullName evidence="1">DUF7845 domain-containing protein</fullName>
    </recommendedName>
</protein>
<dbReference type="PATRIC" id="fig|1227468.4.peg.3030"/>
<accession>M0ETA8</accession>
<proteinExistence type="predicted"/>
<reference evidence="3" key="1">
    <citation type="submission" date="2012-11" db="EMBL/GenBank/DDBJ databases">
        <authorList>
            <person name="Becker E.A."/>
            <person name="Seitzer P."/>
            <person name="Tritt A."/>
            <person name="Larsen D."/>
            <person name="Yao A."/>
            <person name="Wu D."/>
            <person name="Darling A."/>
            <person name="Eisen J.A."/>
            <person name="Facciotti M.T."/>
        </authorList>
    </citation>
    <scope>NUCLEOTIDE SEQUENCE [LARGE SCALE GENOMIC DNA]</scope>
    <source>
        <strain evidence="3">JCM 10118</strain>
    </source>
</reference>
<reference evidence="2 3" key="2">
    <citation type="journal article" date="2014" name="PLoS Genet.">
        <title>Phylogenetically driven sequencing of extremely halophilic archaea reveals strategies for static and dynamic osmo-response.</title>
        <authorList>
            <person name="Becker E.A."/>
            <person name="Seitzer P.M."/>
            <person name="Tritt A."/>
            <person name="Larsen D."/>
            <person name="Krusor M."/>
            <person name="Yao A.I."/>
            <person name="Wu D."/>
            <person name="Madern D."/>
            <person name="Eisen J.A."/>
            <person name="Darling A.E."/>
            <person name="Facciotti M.T."/>
        </authorList>
    </citation>
    <scope>NUCLEOTIDE SEQUENCE [LARGE SCALE GENOMIC DNA]</scope>
    <source>
        <strain evidence="2 3">JCM 10118</strain>
    </source>
</reference>
<dbReference type="Pfam" id="PF25227">
    <property type="entry name" value="DUF7845"/>
    <property type="match status" value="1"/>
</dbReference>
<evidence type="ECO:0000313" key="2">
    <source>
        <dbReference type="EMBL" id="ELZ50132.1"/>
    </source>
</evidence>
<dbReference type="OrthoDB" id="316855at2157"/>
<feature type="domain" description="DUF7845" evidence="1">
    <location>
        <begin position="180"/>
        <end position="357"/>
    </location>
</feature>
<sequence length="568" mass="63834">MKAVETAPHEYMANYVYSGLGAWFGAARLVDATGSRRGGFTLDGEEWRVTLSYQESGLAPPDGGETPDGTRVDFDTLREFRLNAVANDEVGERKGKALIQPRWRGLESKEGNSVARPLWDLGDAVNVRVNASNVEFDEIETVIHRAAGAGTLDPMYFTDRREEYSVVIDAARYVRLDRDVSLDPMYFTDRREEYSVVIDAARYVRLDRDVSGAIHSREGPLARMGHLLESDRSGYRKLVQDDTERAGYYHTVTLGPKRVREAFPDHRVPKEFKHYYARNAESLPDDHPLAHPKVEASYQSSRWDETLRPVDHAEITDELEEAILATLNESGLPTQPLDDDGPGSGRTFVDDAYFEAETVDRSRVLPLNLERVESDQRNVVVRQLADGLSPVEWDSLKTLVADGGDVSPAEIADEHDWHPDSVRRGLRRIEEMVVREQGSVALRSHHVAEQVVEALDAAREGVRKAMGTAANAVQNAERASLDERTDELIAFCQANGIHIDEREAHLRVRMGNLADESWSELVTRLKRYWVGAGRDPERLKEAVSHYRDASGPKIRPVRSAWGKGQTLR</sequence>
<comment type="caution">
    <text evidence="2">The sequence shown here is derived from an EMBL/GenBank/DDBJ whole genome shotgun (WGS) entry which is preliminary data.</text>
</comment>
<name>M0ETA8_9EURY</name>